<dbReference type="Proteomes" id="UP000265775">
    <property type="component" value="Unassembled WGS sequence"/>
</dbReference>
<organism evidence="1 2">
    <name type="scientific">Bifidobacterium longum</name>
    <dbReference type="NCBI Taxonomy" id="216816"/>
    <lineage>
        <taxon>Bacteria</taxon>
        <taxon>Bacillati</taxon>
        <taxon>Actinomycetota</taxon>
        <taxon>Actinomycetes</taxon>
        <taxon>Bifidobacteriales</taxon>
        <taxon>Bifidobacteriaceae</taxon>
        <taxon>Bifidobacterium</taxon>
    </lineage>
</organism>
<dbReference type="EMBL" id="QSAR01000022">
    <property type="protein sequence ID" value="RGW62856.1"/>
    <property type="molecule type" value="Genomic_DNA"/>
</dbReference>
<evidence type="ECO:0000313" key="1">
    <source>
        <dbReference type="EMBL" id="RGW62856.1"/>
    </source>
</evidence>
<accession>A0A395XWA4</accession>
<dbReference type="AlphaFoldDB" id="A0A395XWA4"/>
<comment type="caution">
    <text evidence="1">The sequence shown here is derived from an EMBL/GenBank/DDBJ whole genome shotgun (WGS) entry which is preliminary data.</text>
</comment>
<gene>
    <name evidence="1" type="ORF">DWV59_11470</name>
</gene>
<protein>
    <submittedName>
        <fullName evidence="1">Uncharacterized protein</fullName>
    </submittedName>
</protein>
<sequence>MMNDYRLRWLDGFPEYESDGGGPAYATGRTVWPLLLERRALDGEWEPVGRRIVVSGNLNEIVTADWWRGMERGLCAEYGVDADRLPVPRRP</sequence>
<dbReference type="RefSeq" id="WP_117773443.1">
    <property type="nucleotide sequence ID" value="NZ_QSAM01000017.1"/>
</dbReference>
<evidence type="ECO:0000313" key="2">
    <source>
        <dbReference type="Proteomes" id="UP000265775"/>
    </source>
</evidence>
<name>A0A395XWA4_BIFLN</name>
<proteinExistence type="predicted"/>
<reference evidence="1 2" key="1">
    <citation type="submission" date="2018-08" db="EMBL/GenBank/DDBJ databases">
        <title>A genome reference for cultivated species of the human gut microbiota.</title>
        <authorList>
            <person name="Zou Y."/>
            <person name="Xue W."/>
            <person name="Luo G."/>
        </authorList>
    </citation>
    <scope>NUCLEOTIDE SEQUENCE [LARGE SCALE GENOMIC DNA]</scope>
    <source>
        <strain evidence="1 2">AF11-12</strain>
    </source>
</reference>